<keyword evidence="4" id="KW-1185">Reference proteome</keyword>
<feature type="region of interest" description="Disordered" evidence="1">
    <location>
        <begin position="194"/>
        <end position="218"/>
    </location>
</feature>
<feature type="compositionally biased region" description="Acidic residues" evidence="1">
    <location>
        <begin position="195"/>
        <end position="218"/>
    </location>
</feature>
<dbReference type="EMBL" id="AUWU02000005">
    <property type="protein sequence ID" value="KAH0572613.1"/>
    <property type="molecule type" value="Genomic_DNA"/>
</dbReference>
<reference evidence="3" key="2">
    <citation type="submission" date="2020-12" db="EMBL/GenBank/DDBJ databases">
        <title>New Spironucleus salmonicida genome in near-complete chromosomes.</title>
        <authorList>
            <person name="Xu F."/>
            <person name="Kurt Z."/>
            <person name="Jimenez-Gonzalez A."/>
            <person name="Astvaldsson A."/>
            <person name="Andersson J.O."/>
            <person name="Svard S.G."/>
        </authorList>
    </citation>
    <scope>NUCLEOTIDE SEQUENCE</scope>
    <source>
        <strain evidence="3">ATCC 50377</strain>
    </source>
</reference>
<gene>
    <name evidence="2" type="ORF">SS50377_15610</name>
    <name evidence="3" type="ORF">SS50377_24724</name>
</gene>
<reference evidence="2 3" key="1">
    <citation type="journal article" date="2014" name="PLoS Genet.">
        <title>The Genome of Spironucleus salmonicida Highlights a Fish Pathogen Adapted to Fluctuating Environments.</title>
        <authorList>
            <person name="Xu F."/>
            <person name="Jerlstrom-Hultqvist J."/>
            <person name="Einarsson E."/>
            <person name="Astvaldsson A."/>
            <person name="Svard S.G."/>
            <person name="Andersson J.O."/>
        </authorList>
    </citation>
    <scope>NUCLEOTIDE SEQUENCE</scope>
    <source>
        <strain evidence="3">ATCC 50377</strain>
    </source>
</reference>
<accession>V6LJ15</accession>
<dbReference type="AlphaFoldDB" id="V6LJ15"/>
<evidence type="ECO:0000256" key="1">
    <source>
        <dbReference type="SAM" id="MobiDB-lite"/>
    </source>
</evidence>
<name>V6LJ15_9EUKA</name>
<sequence length="218" mass="25876">MKRNIYPLQIAYQLPQRAQSAKNQKTPIQFRRSAPIVTKTNIYEENTQIKADNIELLNIIETKNQKLIQHQLDLETIKLNQEQTNVTYQAEIISLHNKIQFLHTQNELSERKRERIQFEILQKQINQNRYNKYITQKNTTVTMQVLGTIITHFASDLIKEFHEIPVFEQIKDFDAQLQVLEDLISDVLIKKQEEQESFGSDEELEEKNENEEGEEEYD</sequence>
<dbReference type="VEuPathDB" id="GiardiaDB:SS50377_24724"/>
<dbReference type="EMBL" id="KI546115">
    <property type="protein sequence ID" value="EST44605.1"/>
    <property type="molecule type" value="Genomic_DNA"/>
</dbReference>
<proteinExistence type="predicted"/>
<evidence type="ECO:0000313" key="4">
    <source>
        <dbReference type="Proteomes" id="UP000018208"/>
    </source>
</evidence>
<dbReference type="Proteomes" id="UP000018208">
    <property type="component" value="Unassembled WGS sequence"/>
</dbReference>
<evidence type="ECO:0000313" key="2">
    <source>
        <dbReference type="EMBL" id="EST44605.1"/>
    </source>
</evidence>
<organism evidence="2">
    <name type="scientific">Spironucleus salmonicida</name>
    <dbReference type="NCBI Taxonomy" id="348837"/>
    <lineage>
        <taxon>Eukaryota</taxon>
        <taxon>Metamonada</taxon>
        <taxon>Diplomonadida</taxon>
        <taxon>Hexamitidae</taxon>
        <taxon>Hexamitinae</taxon>
        <taxon>Spironucleus</taxon>
    </lineage>
</organism>
<evidence type="ECO:0000313" key="3">
    <source>
        <dbReference type="EMBL" id="KAH0572613.1"/>
    </source>
</evidence>
<protein>
    <submittedName>
        <fullName evidence="2">Uncharacterized protein</fullName>
    </submittedName>
</protein>